<dbReference type="NCBIfam" id="TIGR02281">
    <property type="entry name" value="clan_AA_DTGA"/>
    <property type="match status" value="1"/>
</dbReference>
<dbReference type="InterPro" id="IPR011969">
    <property type="entry name" value="Clan_AA_Asp_peptidase_C"/>
</dbReference>
<dbReference type="PROSITE" id="PS00141">
    <property type="entry name" value="ASP_PROTEASE"/>
    <property type="match status" value="1"/>
</dbReference>
<dbReference type="EMBL" id="FNIT01000011">
    <property type="protein sequence ID" value="SDO71406.1"/>
    <property type="molecule type" value="Genomic_DNA"/>
</dbReference>
<accession>A0A1H0LTV0</accession>
<dbReference type="GO" id="GO:0006508">
    <property type="term" value="P:proteolysis"/>
    <property type="evidence" value="ECO:0007669"/>
    <property type="project" value="UniProtKB-KW"/>
</dbReference>
<gene>
    <name evidence="1" type="ORF">SAMN05192530_11146</name>
</gene>
<evidence type="ECO:0000313" key="1">
    <source>
        <dbReference type="EMBL" id="SDO71406.1"/>
    </source>
</evidence>
<dbReference type="AlphaFoldDB" id="A0A1H0LTV0"/>
<dbReference type="Pfam" id="PF13975">
    <property type="entry name" value="gag-asp_proteas"/>
    <property type="match status" value="1"/>
</dbReference>
<protein>
    <submittedName>
        <fullName evidence="1">Aspartyl protease family protein</fullName>
    </submittedName>
</protein>
<dbReference type="SUPFAM" id="SSF50630">
    <property type="entry name" value="Acid proteases"/>
    <property type="match status" value="1"/>
</dbReference>
<dbReference type="InterPro" id="IPR021109">
    <property type="entry name" value="Peptidase_aspartic_dom_sf"/>
</dbReference>
<dbReference type="GO" id="GO:0004190">
    <property type="term" value="F:aspartic-type endopeptidase activity"/>
    <property type="evidence" value="ECO:0007669"/>
    <property type="project" value="InterPro"/>
</dbReference>
<sequence length="192" mass="20150">MTRAGWSLDPSRAALSMSKLLLVMATGASVLALAFPSAFERYQASLAQPEAIDPAPRLVEASVATAAPARGLRLAADADGHFRSEATANGRRLAVLVDTGATYVAMSEATARRIGVAPAPAEFRYRARTANGETAAALVRIDRLALGTLPPRPAEAMVLRGDALGDTVLLGMSYLTSLKRYGVADGWLTLEP</sequence>
<organism evidence="1 2">
    <name type="scientific">Aureimonas jatrophae</name>
    <dbReference type="NCBI Taxonomy" id="1166073"/>
    <lineage>
        <taxon>Bacteria</taxon>
        <taxon>Pseudomonadati</taxon>
        <taxon>Pseudomonadota</taxon>
        <taxon>Alphaproteobacteria</taxon>
        <taxon>Hyphomicrobiales</taxon>
        <taxon>Aurantimonadaceae</taxon>
        <taxon>Aureimonas</taxon>
    </lineage>
</organism>
<dbReference type="Gene3D" id="2.40.70.10">
    <property type="entry name" value="Acid Proteases"/>
    <property type="match status" value="1"/>
</dbReference>
<reference evidence="1 2" key="1">
    <citation type="submission" date="2016-10" db="EMBL/GenBank/DDBJ databases">
        <authorList>
            <person name="de Groot N.N."/>
        </authorList>
    </citation>
    <scope>NUCLEOTIDE SEQUENCE [LARGE SCALE GENOMIC DNA]</scope>
    <source>
        <strain evidence="2">L7-484,KACC 16230,DSM 25025</strain>
    </source>
</reference>
<keyword evidence="1" id="KW-0378">Hydrolase</keyword>
<evidence type="ECO:0000313" key="2">
    <source>
        <dbReference type="Proteomes" id="UP000198793"/>
    </source>
</evidence>
<dbReference type="STRING" id="1166073.SAMN05192530_11146"/>
<keyword evidence="2" id="KW-1185">Reference proteome</keyword>
<dbReference type="InterPro" id="IPR001969">
    <property type="entry name" value="Aspartic_peptidase_AS"/>
</dbReference>
<proteinExistence type="predicted"/>
<dbReference type="CDD" id="cd05483">
    <property type="entry name" value="retropepsin_like_bacteria"/>
    <property type="match status" value="1"/>
</dbReference>
<dbReference type="Proteomes" id="UP000198793">
    <property type="component" value="Unassembled WGS sequence"/>
</dbReference>
<keyword evidence="1" id="KW-0645">Protease</keyword>
<dbReference type="InterPro" id="IPR034122">
    <property type="entry name" value="Retropepsin-like_bacterial"/>
</dbReference>
<name>A0A1H0LTV0_9HYPH</name>